<accession>A0A2H5Q804</accession>
<dbReference type="EMBL" id="BDQV01000245">
    <property type="protein sequence ID" value="GAY60768.1"/>
    <property type="molecule type" value="Genomic_DNA"/>
</dbReference>
<dbReference type="Proteomes" id="UP000236630">
    <property type="component" value="Unassembled WGS sequence"/>
</dbReference>
<evidence type="ECO:0000259" key="2">
    <source>
        <dbReference type="Pfam" id="PF18592"/>
    </source>
</evidence>
<reference evidence="3 4" key="1">
    <citation type="journal article" date="2017" name="Front. Genet.">
        <title>Draft sequencing of the heterozygous diploid genome of Satsuma (Citrus unshiu Marc.) using a hybrid assembly approach.</title>
        <authorList>
            <person name="Shimizu T."/>
            <person name="Tanizawa Y."/>
            <person name="Mochizuki T."/>
            <person name="Nagasaki H."/>
            <person name="Yoshioka T."/>
            <person name="Toyoda A."/>
            <person name="Fujiyama A."/>
            <person name="Kaminuma E."/>
            <person name="Nakamura Y."/>
        </authorList>
    </citation>
    <scope>NUCLEOTIDE SEQUENCE [LARGE SCALE GENOMIC DNA]</scope>
    <source>
        <strain evidence="4">cv. Miyagawa wase</strain>
    </source>
</reference>
<dbReference type="AlphaFoldDB" id="A0A2H5Q804"/>
<name>A0A2H5Q804_CITUN</name>
<dbReference type="InterPro" id="IPR044209">
    <property type="entry name" value="MOS11"/>
</dbReference>
<organism evidence="3 4">
    <name type="scientific">Citrus unshiu</name>
    <name type="common">Satsuma mandarin</name>
    <name type="synonym">Citrus nobilis var. unshiu</name>
    <dbReference type="NCBI Taxonomy" id="55188"/>
    <lineage>
        <taxon>Eukaryota</taxon>
        <taxon>Viridiplantae</taxon>
        <taxon>Streptophyta</taxon>
        <taxon>Embryophyta</taxon>
        <taxon>Tracheophyta</taxon>
        <taxon>Spermatophyta</taxon>
        <taxon>Magnoliopsida</taxon>
        <taxon>eudicotyledons</taxon>
        <taxon>Gunneridae</taxon>
        <taxon>Pentapetalae</taxon>
        <taxon>rosids</taxon>
        <taxon>malvids</taxon>
        <taxon>Sapindales</taxon>
        <taxon>Rutaceae</taxon>
        <taxon>Aurantioideae</taxon>
        <taxon>Citrus</taxon>
    </lineage>
</organism>
<feature type="region of interest" description="Disordered" evidence="1">
    <location>
        <begin position="1"/>
        <end position="44"/>
    </location>
</feature>
<evidence type="ECO:0000313" key="4">
    <source>
        <dbReference type="Proteomes" id="UP000236630"/>
    </source>
</evidence>
<gene>
    <name evidence="3" type="ORF">CUMW_204600</name>
</gene>
<comment type="caution">
    <text evidence="3">The sequence shown here is derived from an EMBL/GenBank/DDBJ whole genome shotgun (WGS) entry which is preliminary data.</text>
</comment>
<feature type="domain" description="THO1-MOS11 C-terminal" evidence="2">
    <location>
        <begin position="74"/>
        <end position="109"/>
    </location>
</feature>
<feature type="compositionally biased region" description="Polar residues" evidence="1">
    <location>
        <begin position="111"/>
        <end position="120"/>
    </location>
</feature>
<dbReference type="STRING" id="55188.A0A2H5Q804"/>
<proteinExistence type="predicted"/>
<evidence type="ECO:0000313" key="3">
    <source>
        <dbReference type="EMBL" id="GAY60768.1"/>
    </source>
</evidence>
<sequence length="211" mass="22590">MAADAEKLATVTTTTDNAKASAEGNPKNNVGPMDLEQNPGADVNSSAVEVKKNGNDSKTAVTITAVSPVSGDADLVTDTQKKIRRAERFGMPVQMSEEEKRNTRAERFGTGSKTQGSEVSKTSEELKRKARAERFGLPVPSSVSEEEAKRKARLARFAPYPKTDSVEEDKRKARALRFSKTSSSSVSQVNGKENIEVEAKAAITGEADGVA</sequence>
<feature type="region of interest" description="Disordered" evidence="1">
    <location>
        <begin position="85"/>
        <end position="152"/>
    </location>
</feature>
<evidence type="ECO:0000256" key="1">
    <source>
        <dbReference type="SAM" id="MobiDB-lite"/>
    </source>
</evidence>
<dbReference type="GO" id="GO:0016973">
    <property type="term" value="P:poly(A)+ mRNA export from nucleus"/>
    <property type="evidence" value="ECO:0007669"/>
    <property type="project" value="InterPro"/>
</dbReference>
<keyword evidence="4" id="KW-1185">Reference proteome</keyword>
<feature type="compositionally biased region" description="Basic and acidic residues" evidence="1">
    <location>
        <begin position="97"/>
        <end position="107"/>
    </location>
</feature>
<dbReference type="InterPro" id="IPR040746">
    <property type="entry name" value="THO1_MOS11_C"/>
</dbReference>
<dbReference type="Pfam" id="PF18592">
    <property type="entry name" value="Tho1_MOS11_C"/>
    <property type="match status" value="1"/>
</dbReference>
<protein>
    <recommendedName>
        <fullName evidence="2">THO1-MOS11 C-terminal domain-containing protein</fullName>
    </recommendedName>
</protein>
<dbReference type="PANTHER" id="PTHR47701">
    <property type="entry name" value="PROTEIN MODIFIER OF SNC1 11"/>
    <property type="match status" value="1"/>
</dbReference>
<dbReference type="PANTHER" id="PTHR47701:SF2">
    <property type="entry name" value="PROTEIN MODIFIER OF SNC1 11"/>
    <property type="match status" value="1"/>
</dbReference>
<dbReference type="GO" id="GO:0005634">
    <property type="term" value="C:nucleus"/>
    <property type="evidence" value="ECO:0007669"/>
    <property type="project" value="TreeGrafter"/>
</dbReference>